<proteinExistence type="predicted"/>
<dbReference type="AlphaFoldDB" id="A0A8B6D6E7"/>
<feature type="compositionally biased region" description="Low complexity" evidence="1">
    <location>
        <begin position="482"/>
        <end position="492"/>
    </location>
</feature>
<organism evidence="3 4">
    <name type="scientific">Mytilus galloprovincialis</name>
    <name type="common">Mediterranean mussel</name>
    <dbReference type="NCBI Taxonomy" id="29158"/>
    <lineage>
        <taxon>Eukaryota</taxon>
        <taxon>Metazoa</taxon>
        <taxon>Spiralia</taxon>
        <taxon>Lophotrochozoa</taxon>
        <taxon>Mollusca</taxon>
        <taxon>Bivalvia</taxon>
        <taxon>Autobranchia</taxon>
        <taxon>Pteriomorphia</taxon>
        <taxon>Mytilida</taxon>
        <taxon>Mytiloidea</taxon>
        <taxon>Mytilidae</taxon>
        <taxon>Mytilinae</taxon>
        <taxon>Mytilus</taxon>
    </lineage>
</organism>
<evidence type="ECO:0000313" key="3">
    <source>
        <dbReference type="EMBL" id="VDI15885.1"/>
    </source>
</evidence>
<sequence length="584" mass="67688">MSLYLLWYIPLVILQMWMLQNINCESRHPAIEYQFDKHPNSNIRPRKETSGFLEANSIHAERMNTNKLFSKDVTADIVKANKVKSVIISLGRSFSFKKGRRKGSKRDTFILNRDGVDSAETSVTIFLKRDNNESVSINGYDSDKPKQKKYSSRKNPRGRNLMDKTEYFSSPISKQNSLYNTNTNINTNTKPTLGFPLQHTYLPKYQSSNLKRKARHVQPTPSSPFGSFFNQNEKVSTLQTKNNMQSNSRKKNFMFANHQESENTAVQGIAGNIHGNIIHVSPFMHQSFQNKGILQHQLFKLESTPLPTHRFLQTGKQTDEFDESDVSFSSDTDDILNSVTPHNEFPIQETARIVKKKDTHISTGKSFPLLDTNWYTDYNEMHTSDRNVVIPASGSTIMNHNEHYPTSVNDNTADDTNVWNRKNTFVRKRLSSQTETNNNAKFYLRRLMVDTLKQTAIIHEINRIKRLQQKGYKYKTKQRVVQQSSSQEYESSFIDSDSDDWHSEDDYKESRVPAKIFGQAKRRIIYDSIYGKFSTSEENVRHQEAKNSFKQPTVLTRNNVNDRRNLYIANSHSFIRKKGNFFFS</sequence>
<protein>
    <submittedName>
        <fullName evidence="3">Uncharacterized protein</fullName>
    </submittedName>
</protein>
<evidence type="ECO:0000256" key="1">
    <source>
        <dbReference type="SAM" id="MobiDB-lite"/>
    </source>
</evidence>
<comment type="caution">
    <text evidence="3">The sequence shown here is derived from an EMBL/GenBank/DDBJ whole genome shotgun (WGS) entry which is preliminary data.</text>
</comment>
<dbReference type="Proteomes" id="UP000596742">
    <property type="component" value="Unassembled WGS sequence"/>
</dbReference>
<feature type="compositionally biased region" description="Basic residues" evidence="1">
    <location>
        <begin position="146"/>
        <end position="157"/>
    </location>
</feature>
<evidence type="ECO:0000256" key="2">
    <source>
        <dbReference type="SAM" id="SignalP"/>
    </source>
</evidence>
<feature type="chain" id="PRO_5032968649" evidence="2">
    <location>
        <begin position="25"/>
        <end position="584"/>
    </location>
</feature>
<keyword evidence="2" id="KW-0732">Signal</keyword>
<feature type="region of interest" description="Disordered" evidence="1">
    <location>
        <begin position="478"/>
        <end position="505"/>
    </location>
</feature>
<evidence type="ECO:0000313" key="4">
    <source>
        <dbReference type="Proteomes" id="UP000596742"/>
    </source>
</evidence>
<name>A0A8B6D6E7_MYTGA</name>
<dbReference type="OrthoDB" id="6105182at2759"/>
<accession>A0A8B6D6E7</accession>
<dbReference type="EMBL" id="UYJE01003033">
    <property type="protein sequence ID" value="VDI15885.1"/>
    <property type="molecule type" value="Genomic_DNA"/>
</dbReference>
<keyword evidence="4" id="KW-1185">Reference proteome</keyword>
<feature type="signal peptide" evidence="2">
    <location>
        <begin position="1"/>
        <end position="24"/>
    </location>
</feature>
<reference evidence="3" key="1">
    <citation type="submission" date="2018-11" db="EMBL/GenBank/DDBJ databases">
        <authorList>
            <person name="Alioto T."/>
            <person name="Alioto T."/>
        </authorList>
    </citation>
    <scope>NUCLEOTIDE SEQUENCE</scope>
</reference>
<gene>
    <name evidence="3" type="ORF">MGAL_10B047157</name>
</gene>
<feature type="region of interest" description="Disordered" evidence="1">
    <location>
        <begin position="134"/>
        <end position="163"/>
    </location>
</feature>